<organism evidence="1 2">
    <name type="scientific">Caerostris extrusa</name>
    <name type="common">Bark spider</name>
    <name type="synonym">Caerostris bankana</name>
    <dbReference type="NCBI Taxonomy" id="172846"/>
    <lineage>
        <taxon>Eukaryota</taxon>
        <taxon>Metazoa</taxon>
        <taxon>Ecdysozoa</taxon>
        <taxon>Arthropoda</taxon>
        <taxon>Chelicerata</taxon>
        <taxon>Arachnida</taxon>
        <taxon>Araneae</taxon>
        <taxon>Araneomorphae</taxon>
        <taxon>Entelegynae</taxon>
        <taxon>Araneoidea</taxon>
        <taxon>Araneidae</taxon>
        <taxon>Caerostris</taxon>
    </lineage>
</organism>
<proteinExistence type="predicted"/>
<keyword evidence="2" id="KW-1185">Reference proteome</keyword>
<dbReference type="Proteomes" id="UP001054945">
    <property type="component" value="Unassembled WGS sequence"/>
</dbReference>
<dbReference type="EMBL" id="BPLR01001537">
    <property type="protein sequence ID" value="GIZ02992.1"/>
    <property type="molecule type" value="Genomic_DNA"/>
</dbReference>
<evidence type="ECO:0000313" key="2">
    <source>
        <dbReference type="Proteomes" id="UP001054945"/>
    </source>
</evidence>
<accession>A0AAV4YA03</accession>
<sequence length="134" mass="15147">MPSHSVINEENKVILLQSAAKSENLQTQKDKKKKKKEWENCCTPLTRIAVISVTSSGTHLDDLSGSLPFVAQADLGRKNVSMTERCSIFTYPRNGREFSEDEIGDSCYLVFGRNDCSWKFSRVFGLRNGVIWLL</sequence>
<gene>
    <name evidence="1" type="ORF">CEXT_707471</name>
</gene>
<name>A0AAV4YA03_CAEEX</name>
<dbReference type="AlphaFoldDB" id="A0AAV4YA03"/>
<reference evidence="1 2" key="1">
    <citation type="submission" date="2021-06" db="EMBL/GenBank/DDBJ databases">
        <title>Caerostris extrusa draft genome.</title>
        <authorList>
            <person name="Kono N."/>
            <person name="Arakawa K."/>
        </authorList>
    </citation>
    <scope>NUCLEOTIDE SEQUENCE [LARGE SCALE GENOMIC DNA]</scope>
</reference>
<evidence type="ECO:0000313" key="1">
    <source>
        <dbReference type="EMBL" id="GIZ02992.1"/>
    </source>
</evidence>
<comment type="caution">
    <text evidence="1">The sequence shown here is derived from an EMBL/GenBank/DDBJ whole genome shotgun (WGS) entry which is preliminary data.</text>
</comment>
<protein>
    <submittedName>
        <fullName evidence="1">Uncharacterized protein</fullName>
    </submittedName>
</protein>